<dbReference type="Proteomes" id="UP000215896">
    <property type="component" value="Unassembled WGS sequence"/>
</dbReference>
<feature type="domain" description="TadE-like" evidence="1">
    <location>
        <begin position="1"/>
        <end position="34"/>
    </location>
</feature>
<sequence length="104" mass="10366">MLTPVLLLTLLGGIQAGLWWHGRNTVLHAAAAAAEAESALGSGQGAGSSAAASIAAAGGLTGVEVSVRRGAATVDVEVTGRIPLLVDLGMSRVTERASSPVEHR</sequence>
<accession>A0A255GNU3</accession>
<dbReference type="Pfam" id="PF07811">
    <property type="entry name" value="TadE"/>
    <property type="match status" value="1"/>
</dbReference>
<proteinExistence type="predicted"/>
<dbReference type="AlphaFoldDB" id="A0A255GNU3"/>
<dbReference type="InterPro" id="IPR012495">
    <property type="entry name" value="TadE-like_dom"/>
</dbReference>
<organism evidence="2 3">
    <name type="scientific">Enemella evansiae</name>
    <dbReference type="NCBI Taxonomy" id="2016499"/>
    <lineage>
        <taxon>Bacteria</taxon>
        <taxon>Bacillati</taxon>
        <taxon>Actinomycetota</taxon>
        <taxon>Actinomycetes</taxon>
        <taxon>Propionibacteriales</taxon>
        <taxon>Propionibacteriaceae</taxon>
        <taxon>Enemella</taxon>
    </lineage>
</organism>
<evidence type="ECO:0000313" key="2">
    <source>
        <dbReference type="EMBL" id="OYO17487.1"/>
    </source>
</evidence>
<keyword evidence="3" id="KW-1185">Reference proteome</keyword>
<name>A0A255GNU3_9ACTN</name>
<dbReference type="EMBL" id="NMVO01000001">
    <property type="protein sequence ID" value="OYO17487.1"/>
    <property type="molecule type" value="Genomic_DNA"/>
</dbReference>
<protein>
    <recommendedName>
        <fullName evidence="1">TadE-like domain-containing protein</fullName>
    </recommendedName>
</protein>
<evidence type="ECO:0000313" key="3">
    <source>
        <dbReference type="Proteomes" id="UP000215896"/>
    </source>
</evidence>
<reference evidence="2 3" key="1">
    <citation type="submission" date="2017-07" db="EMBL/GenBank/DDBJ databases">
        <title>Draft whole genome sequences of clinical Proprionibacteriaceae strains.</title>
        <authorList>
            <person name="Bernier A.-M."/>
            <person name="Bernard K."/>
            <person name="Domingo M.-C."/>
        </authorList>
    </citation>
    <scope>NUCLEOTIDE SEQUENCE [LARGE SCALE GENOMIC DNA]</scope>
    <source>
        <strain evidence="2 3">NML 030167</strain>
    </source>
</reference>
<gene>
    <name evidence="2" type="ORF">CGZ94_00830</name>
</gene>
<evidence type="ECO:0000259" key="1">
    <source>
        <dbReference type="Pfam" id="PF07811"/>
    </source>
</evidence>
<comment type="caution">
    <text evidence="2">The sequence shown here is derived from an EMBL/GenBank/DDBJ whole genome shotgun (WGS) entry which is preliminary data.</text>
</comment>